<dbReference type="AlphaFoldDB" id="A0A6J6SJL5"/>
<accession>A0A6J6SJL5</accession>
<protein>
    <submittedName>
        <fullName evidence="1">Unannotated protein</fullName>
    </submittedName>
</protein>
<evidence type="ECO:0000313" key="1">
    <source>
        <dbReference type="EMBL" id="CAB4735010.1"/>
    </source>
</evidence>
<name>A0A6J6SJL5_9ZZZZ</name>
<organism evidence="1">
    <name type="scientific">freshwater metagenome</name>
    <dbReference type="NCBI Taxonomy" id="449393"/>
    <lineage>
        <taxon>unclassified sequences</taxon>
        <taxon>metagenomes</taxon>
        <taxon>ecological metagenomes</taxon>
    </lineage>
</organism>
<reference evidence="1" key="1">
    <citation type="submission" date="2020-05" db="EMBL/GenBank/DDBJ databases">
        <authorList>
            <person name="Chiriac C."/>
            <person name="Salcher M."/>
            <person name="Ghai R."/>
            <person name="Kavagutti S V."/>
        </authorList>
    </citation>
    <scope>NUCLEOTIDE SEQUENCE</scope>
</reference>
<dbReference type="EMBL" id="CAEZYW010000044">
    <property type="protein sequence ID" value="CAB4735010.1"/>
    <property type="molecule type" value="Genomic_DNA"/>
</dbReference>
<sequence>MDAAGAELGDLLRDDHSAATAVDLHMSGAAFGEPLDEVGEVLDMAALVRRDGDALDVLLEGGGDDLFDAAVMAEVHDLDTLRLEQPAHDVDRRVVAVEQARRRDEPHRVHGHM</sequence>
<gene>
    <name evidence="1" type="ORF">UFOPK2786_00432</name>
</gene>
<proteinExistence type="predicted"/>